<keyword evidence="10" id="KW-1185">Reference proteome</keyword>
<reference evidence="9 10" key="1">
    <citation type="submission" date="2018-11" db="EMBL/GenBank/DDBJ databases">
        <authorList>
            <person name="Mardanov A.V."/>
            <person name="Ravin N.V."/>
            <person name="Dedysh S.N."/>
        </authorList>
    </citation>
    <scope>NUCLEOTIDE SEQUENCE [LARGE SCALE GENOMIC DNA]</scope>
    <source>
        <strain evidence="9 10">AF10</strain>
    </source>
</reference>
<feature type="transmembrane region" description="Helical" evidence="7">
    <location>
        <begin position="235"/>
        <end position="255"/>
    </location>
</feature>
<evidence type="ECO:0000313" key="9">
    <source>
        <dbReference type="EMBL" id="RXH57343.1"/>
    </source>
</evidence>
<proteinExistence type="inferred from homology"/>
<dbReference type="Proteomes" id="UP000289437">
    <property type="component" value="Unassembled WGS sequence"/>
</dbReference>
<keyword evidence="2 7" id="KW-0813">Transport</keyword>
<reference evidence="10" key="2">
    <citation type="submission" date="2019-02" db="EMBL/GenBank/DDBJ databases">
        <title>Granulicella sibirica sp. nov., a psychrotolerant acidobacterium isolated from an organic soil layer in forested tundra, West Siberia.</title>
        <authorList>
            <person name="Oshkin I.Y."/>
            <person name="Kulichevskaya I.S."/>
            <person name="Rijpstra W.I.C."/>
            <person name="Sinninghe Damste J.S."/>
            <person name="Rakitin A.L."/>
            <person name="Ravin N.V."/>
            <person name="Dedysh S.N."/>
        </authorList>
    </citation>
    <scope>NUCLEOTIDE SEQUENCE [LARGE SCALE GENOMIC DNA]</scope>
    <source>
        <strain evidence="10">AF10</strain>
    </source>
</reference>
<evidence type="ECO:0000313" key="10">
    <source>
        <dbReference type="Proteomes" id="UP000289437"/>
    </source>
</evidence>
<feature type="transmembrane region" description="Helical" evidence="7">
    <location>
        <begin position="130"/>
        <end position="152"/>
    </location>
</feature>
<dbReference type="GO" id="GO:0055085">
    <property type="term" value="P:transmembrane transport"/>
    <property type="evidence" value="ECO:0007669"/>
    <property type="project" value="InterPro"/>
</dbReference>
<dbReference type="InterPro" id="IPR000515">
    <property type="entry name" value="MetI-like"/>
</dbReference>
<name>A0A4Q0T146_9BACT</name>
<comment type="caution">
    <text evidence="9">The sequence shown here is derived from an EMBL/GenBank/DDBJ whole genome shotgun (WGS) entry which is preliminary data.</text>
</comment>
<protein>
    <submittedName>
        <fullName evidence="9">Oligopeptide transport system permease protein OppC</fullName>
    </submittedName>
</protein>
<comment type="subcellular location">
    <subcellularLocation>
        <location evidence="1 7">Cell membrane</location>
        <topology evidence="1 7">Multi-pass membrane protein</topology>
    </subcellularLocation>
</comment>
<feature type="transmembrane region" description="Helical" evidence="7">
    <location>
        <begin position="189"/>
        <end position="215"/>
    </location>
</feature>
<keyword evidence="5 7" id="KW-1133">Transmembrane helix</keyword>
<keyword evidence="6 7" id="KW-0472">Membrane</keyword>
<dbReference type="GO" id="GO:0005886">
    <property type="term" value="C:plasma membrane"/>
    <property type="evidence" value="ECO:0007669"/>
    <property type="project" value="UniProtKB-SubCell"/>
</dbReference>
<evidence type="ECO:0000256" key="1">
    <source>
        <dbReference type="ARBA" id="ARBA00004651"/>
    </source>
</evidence>
<evidence type="ECO:0000256" key="4">
    <source>
        <dbReference type="ARBA" id="ARBA00022692"/>
    </source>
</evidence>
<dbReference type="PANTHER" id="PTHR43386">
    <property type="entry name" value="OLIGOPEPTIDE TRANSPORT SYSTEM PERMEASE PROTEIN APPC"/>
    <property type="match status" value="1"/>
</dbReference>
<dbReference type="AlphaFoldDB" id="A0A4Q0T146"/>
<dbReference type="PANTHER" id="PTHR43386:SF1">
    <property type="entry name" value="D,D-DIPEPTIDE TRANSPORT SYSTEM PERMEASE PROTEIN DDPC-RELATED"/>
    <property type="match status" value="1"/>
</dbReference>
<dbReference type="EMBL" id="RDSM01000001">
    <property type="protein sequence ID" value="RXH57343.1"/>
    <property type="molecule type" value="Genomic_DNA"/>
</dbReference>
<dbReference type="SUPFAM" id="SSF161098">
    <property type="entry name" value="MetI-like"/>
    <property type="match status" value="1"/>
</dbReference>
<feature type="transmembrane region" description="Helical" evidence="7">
    <location>
        <begin position="59"/>
        <end position="82"/>
    </location>
</feature>
<keyword evidence="3" id="KW-1003">Cell membrane</keyword>
<accession>A0A4Q0T146</accession>
<dbReference type="RefSeq" id="WP_128911525.1">
    <property type="nucleotide sequence ID" value="NZ_RDSM01000001.1"/>
</dbReference>
<evidence type="ECO:0000256" key="7">
    <source>
        <dbReference type="RuleBase" id="RU363032"/>
    </source>
</evidence>
<feature type="transmembrane region" description="Helical" evidence="7">
    <location>
        <begin position="94"/>
        <end position="118"/>
    </location>
</feature>
<dbReference type="InterPro" id="IPR050366">
    <property type="entry name" value="BP-dependent_transpt_permease"/>
</dbReference>
<dbReference type="OrthoDB" id="9797472at2"/>
<evidence type="ECO:0000256" key="2">
    <source>
        <dbReference type="ARBA" id="ARBA00022448"/>
    </source>
</evidence>
<gene>
    <name evidence="9" type="ORF">GRAN_0653</name>
</gene>
<organism evidence="9 10">
    <name type="scientific">Granulicella sibirica</name>
    <dbReference type="NCBI Taxonomy" id="2479048"/>
    <lineage>
        <taxon>Bacteria</taxon>
        <taxon>Pseudomonadati</taxon>
        <taxon>Acidobacteriota</taxon>
        <taxon>Terriglobia</taxon>
        <taxon>Terriglobales</taxon>
        <taxon>Acidobacteriaceae</taxon>
        <taxon>Granulicella</taxon>
    </lineage>
</organism>
<comment type="similarity">
    <text evidence="7">Belongs to the binding-protein-dependent transport system permease family.</text>
</comment>
<evidence type="ECO:0000256" key="5">
    <source>
        <dbReference type="ARBA" id="ARBA00022989"/>
    </source>
</evidence>
<evidence type="ECO:0000256" key="6">
    <source>
        <dbReference type="ARBA" id="ARBA00023136"/>
    </source>
</evidence>
<dbReference type="Gene3D" id="1.10.3720.10">
    <property type="entry name" value="MetI-like"/>
    <property type="match status" value="1"/>
</dbReference>
<dbReference type="Pfam" id="PF00528">
    <property type="entry name" value="BPD_transp_1"/>
    <property type="match status" value="1"/>
</dbReference>
<evidence type="ECO:0000259" key="8">
    <source>
        <dbReference type="PROSITE" id="PS50928"/>
    </source>
</evidence>
<evidence type="ECO:0000256" key="3">
    <source>
        <dbReference type="ARBA" id="ARBA00022475"/>
    </source>
</evidence>
<feature type="domain" description="ABC transmembrane type-1" evidence="8">
    <location>
        <begin position="63"/>
        <end position="262"/>
    </location>
</feature>
<dbReference type="InterPro" id="IPR035906">
    <property type="entry name" value="MetI-like_sf"/>
</dbReference>
<sequence>MKPRLAAAILFLLMLAASLIVFKPGRSYAVQDRDAIMASSSPQHWTGTDQLGRDRTVRISAALLISFAGATAASAVATAIAAAVGTLAAFSPKVVAFLLMLASDLFLTLPWLFLLMLVRSGLPLTTSPMHSAAITFIILAFLGWSACARTVYSGATNLRASEWMMQGRASGLRPVQLTRLHLLPHLRTLLLPQFLLCIPAFIVAEANLGTLGLGIAEPLPSWGTMLLELDNSALLARSSWVYLPIALLVAVLLLLESFAVEV</sequence>
<keyword evidence="4 7" id="KW-0812">Transmembrane</keyword>
<dbReference type="PROSITE" id="PS50928">
    <property type="entry name" value="ABC_TM1"/>
    <property type="match status" value="1"/>
</dbReference>